<dbReference type="InterPro" id="IPR015424">
    <property type="entry name" value="PyrdxlP-dep_Trfase"/>
</dbReference>
<organism evidence="8 9">
    <name type="scientific">Drosophila rubida</name>
    <dbReference type="NCBI Taxonomy" id="30044"/>
    <lineage>
        <taxon>Eukaryota</taxon>
        <taxon>Metazoa</taxon>
        <taxon>Ecdysozoa</taxon>
        <taxon>Arthropoda</taxon>
        <taxon>Hexapoda</taxon>
        <taxon>Insecta</taxon>
        <taxon>Pterygota</taxon>
        <taxon>Neoptera</taxon>
        <taxon>Endopterygota</taxon>
        <taxon>Diptera</taxon>
        <taxon>Brachycera</taxon>
        <taxon>Muscomorpha</taxon>
        <taxon>Ephydroidea</taxon>
        <taxon>Drosophilidae</taxon>
        <taxon>Drosophila</taxon>
    </lineage>
</organism>
<dbReference type="InterPro" id="IPR005302">
    <property type="entry name" value="MoCF_Sase_C"/>
</dbReference>
<dbReference type="PANTHER" id="PTHR14237">
    <property type="entry name" value="MOLYBDOPTERIN COFACTOR SULFURASE MOSC"/>
    <property type="match status" value="1"/>
</dbReference>
<dbReference type="SUPFAM" id="SSF141673">
    <property type="entry name" value="MOSC N-terminal domain-like"/>
    <property type="match status" value="1"/>
</dbReference>
<dbReference type="InterPro" id="IPR000192">
    <property type="entry name" value="Aminotrans_V_dom"/>
</dbReference>
<feature type="modified residue" description="N6-(pyridoxal phosphate)lysine" evidence="6">
    <location>
        <position position="252"/>
    </location>
</feature>
<evidence type="ECO:0000313" key="9">
    <source>
        <dbReference type="Proteomes" id="UP001200034"/>
    </source>
</evidence>
<dbReference type="SUPFAM" id="SSF50800">
    <property type="entry name" value="PK beta-barrel domain-like"/>
    <property type="match status" value="1"/>
</dbReference>
<dbReference type="SUPFAM" id="SSF53383">
    <property type="entry name" value="PLP-dependent transferases"/>
    <property type="match status" value="1"/>
</dbReference>
<dbReference type="Pfam" id="PF00266">
    <property type="entry name" value="Aminotran_5"/>
    <property type="match status" value="2"/>
</dbReference>
<evidence type="ECO:0000256" key="5">
    <source>
        <dbReference type="ARBA" id="ARBA00054182"/>
    </source>
</evidence>
<feature type="domain" description="MOSC" evidence="7">
    <location>
        <begin position="644"/>
        <end position="793"/>
    </location>
</feature>
<dbReference type="Pfam" id="PF03476">
    <property type="entry name" value="MOSC_N"/>
    <property type="match status" value="1"/>
</dbReference>
<dbReference type="Proteomes" id="UP001200034">
    <property type="component" value="Unassembled WGS sequence"/>
</dbReference>
<name>A0AAD4KAT1_9MUSC</name>
<dbReference type="Gene3D" id="3.40.640.10">
    <property type="entry name" value="Type I PLP-dependent aspartate aminotransferase-like (Major domain)"/>
    <property type="match status" value="1"/>
</dbReference>
<dbReference type="InterPro" id="IPR015422">
    <property type="entry name" value="PyrdxlP-dep_Trfase_small"/>
</dbReference>
<dbReference type="GO" id="GO:0030170">
    <property type="term" value="F:pyridoxal phosphate binding"/>
    <property type="evidence" value="ECO:0007669"/>
    <property type="project" value="UniProtKB-UniRule"/>
</dbReference>
<dbReference type="Pfam" id="PF03473">
    <property type="entry name" value="MOSC"/>
    <property type="match status" value="1"/>
</dbReference>
<dbReference type="InterPro" id="IPR011037">
    <property type="entry name" value="Pyrv_Knase-like_insert_dom_sf"/>
</dbReference>
<proteinExistence type="inferred from homology"/>
<comment type="cofactor">
    <cofactor evidence="6">
        <name>pyridoxal 5'-phosphate</name>
        <dbReference type="ChEBI" id="CHEBI:597326"/>
    </cofactor>
</comment>
<dbReference type="InterPro" id="IPR015421">
    <property type="entry name" value="PyrdxlP-dep_Trfase_major"/>
</dbReference>
<comment type="caution">
    <text evidence="8">The sequence shown here is derived from an EMBL/GenBank/DDBJ whole genome shotgun (WGS) entry which is preliminary data.</text>
</comment>
<dbReference type="GO" id="GO:0030151">
    <property type="term" value="F:molybdenum ion binding"/>
    <property type="evidence" value="ECO:0007669"/>
    <property type="project" value="UniProtKB-UniRule"/>
</dbReference>
<dbReference type="GO" id="GO:0008265">
    <property type="term" value="F:molybdenum cofactor sulfurtransferase activity"/>
    <property type="evidence" value="ECO:0007669"/>
    <property type="project" value="UniProtKB-UniRule"/>
</dbReference>
<evidence type="ECO:0000256" key="4">
    <source>
        <dbReference type="ARBA" id="ARBA00050843"/>
    </source>
</evidence>
<gene>
    <name evidence="6" type="primary">mal</name>
    <name evidence="8" type="ORF">KR093_005050</name>
</gene>
<dbReference type="AlphaFoldDB" id="A0AAD4KAT1"/>
<feature type="active site" evidence="6">
    <location>
        <position position="416"/>
    </location>
</feature>
<keyword evidence="9" id="KW-1185">Reference proteome</keyword>
<dbReference type="EMBL" id="JAJJHW010000095">
    <property type="protein sequence ID" value="KAH8387142.1"/>
    <property type="molecule type" value="Genomic_DNA"/>
</dbReference>
<reference evidence="8" key="1">
    <citation type="journal article" date="2021" name="Mol. Ecol. Resour.">
        <title>Phylogenomic analyses of the genus Drosophila reveals genomic signals of climate adaptation.</title>
        <authorList>
            <person name="Li F."/>
            <person name="Rane R.V."/>
            <person name="Luria V."/>
            <person name="Xiong Z."/>
            <person name="Chen J."/>
            <person name="Li Z."/>
            <person name="Catullo R.A."/>
            <person name="Griffin P.C."/>
            <person name="Schiffer M."/>
            <person name="Pearce S."/>
            <person name="Lee S.F."/>
            <person name="McElroy K."/>
            <person name="Stocker A."/>
            <person name="Shirriffs J."/>
            <person name="Cockerell F."/>
            <person name="Coppin C."/>
            <person name="Sgro C.M."/>
            <person name="Karger A."/>
            <person name="Cain J.W."/>
            <person name="Weber J.A."/>
            <person name="Santpere G."/>
            <person name="Kirschner M.W."/>
            <person name="Hoffmann A.A."/>
            <person name="Oakeshott J.G."/>
            <person name="Zhang G."/>
        </authorList>
    </citation>
    <scope>NUCLEOTIDE SEQUENCE</scope>
    <source>
        <strain evidence="8">BGI-SZ-2011g</strain>
    </source>
</reference>
<dbReference type="PROSITE" id="PS51340">
    <property type="entry name" value="MOSC"/>
    <property type="match status" value="1"/>
</dbReference>
<comment type="similarity">
    <text evidence="6">Belongs to the class-V pyridoxal-phosphate-dependent aminotransferase family. MOCOS subfamily.</text>
</comment>
<dbReference type="InterPro" id="IPR028886">
    <property type="entry name" value="MoCo_sulfurase"/>
</dbReference>
<evidence type="ECO:0000259" key="7">
    <source>
        <dbReference type="PROSITE" id="PS51340"/>
    </source>
</evidence>
<evidence type="ECO:0000256" key="6">
    <source>
        <dbReference type="HAMAP-Rule" id="MF_03050"/>
    </source>
</evidence>
<keyword evidence="1 6" id="KW-0808">Transferase</keyword>
<dbReference type="PANTHER" id="PTHR14237:SF80">
    <property type="entry name" value="MOLYBDENUM COFACTOR SULFURASE"/>
    <property type="match status" value="1"/>
</dbReference>
<sequence length="793" mass="88613">MGGEYTAEFSAAEQAQIDKEFSRLAGKSSTYLDHAGATLYAESQVAAVTQQLQRDLICNPHTSRSTSDFVDQVRYKVLELFNTTAEDYHVVFTANATAALRLVAEHFDFEGEGNFHYCRENHTSVLGLRQLVQAKRIYMLSQEELLLNAVEEKTPVEEVRGTEAAVGNSLIAFSGQCNFSGTKLPLALIAQLHKHGLQQPGKCVWQRNADEAAESASKLNHYVLLDAASLAATSPLDLQRHHADYVCLSFYKLFGYPTGVGALLVSRRGAAVLQKRGYFGGGTINYAYPHSMEHQLRETLHERFEDGTLPFLSIVSLLHGFRTLKRLVPGANSMERVSRHVHSLARHCEQQLRELRHANGAPLVRLYNNAGYEDRTRQGGIVTFNVLTDNGGYVGFGEVACVASLHRVLLRTGCFCNIGACQRYLQLSDDAMDAIYKRAGRVCGDYNDLVDGQPTGAVRVSFGYMSRLQDVQRLLQMLRDSYVNVKRQQRIDFIANQVAQLPKPLQLRAQHLQPRLLQLAIYPVKSCAAFKLTTAGESWPLTEQGLQYDREWMIVDMSGMALTQKRCTQLCLLQPRIVRQRDQLELHFNGRDDAGFVSVPLSLSDQAANSARCRSKVCRQPIEGFDCGDEVASWLSEQLGVEGLRLLRQSAQRSAPSGKQQQKQLSLVNQAQFLLVNRSSVRSLAFEEPLDETVDRFRANIIMETDAPFEELSYTQLRIGDVHFQVDGPCQRCDMICINQRTGERSPETLTTIARMQSGKMRFGVYVSRSHDDGTDGPKQQQQLTCGDAIAIS</sequence>
<dbReference type="InterPro" id="IPR005303">
    <property type="entry name" value="MOCOS_middle"/>
</dbReference>
<accession>A0AAD4KAT1</accession>
<evidence type="ECO:0000256" key="1">
    <source>
        <dbReference type="ARBA" id="ARBA00022679"/>
    </source>
</evidence>
<comment type="catalytic activity">
    <reaction evidence="4 6">
        <text>Mo-molybdopterin + L-cysteine + AH2 = thio-Mo-molybdopterin + L-alanine + A + H2O</text>
        <dbReference type="Rhea" id="RHEA:42636"/>
        <dbReference type="ChEBI" id="CHEBI:13193"/>
        <dbReference type="ChEBI" id="CHEBI:15377"/>
        <dbReference type="ChEBI" id="CHEBI:17499"/>
        <dbReference type="ChEBI" id="CHEBI:35235"/>
        <dbReference type="ChEBI" id="CHEBI:57972"/>
        <dbReference type="ChEBI" id="CHEBI:71302"/>
        <dbReference type="ChEBI" id="CHEBI:82685"/>
        <dbReference type="EC" id="2.8.1.9"/>
    </reaction>
</comment>
<evidence type="ECO:0000256" key="2">
    <source>
        <dbReference type="ARBA" id="ARBA00022898"/>
    </source>
</evidence>
<dbReference type="EC" id="2.8.1.9" evidence="6"/>
<keyword evidence="3 6" id="KW-0501">Molybdenum cofactor biosynthesis</keyword>
<comment type="function">
    <text evidence="5 6">Sulfurates the molybdenum cofactor. Sulfation of molybdenum is essential for xanthine dehydrogenase (XDH) and aldehyde oxidase (ADO) enzymes in which molybdenum cofactor is liganded by 1 oxygen and 1 sulfur atom in active form.</text>
</comment>
<dbReference type="GO" id="GO:0016829">
    <property type="term" value="F:lyase activity"/>
    <property type="evidence" value="ECO:0007669"/>
    <property type="project" value="UniProtKB-UniRule"/>
</dbReference>
<protein>
    <recommendedName>
        <fullName evidence="6">Molybdenum cofactor sulfurase</fullName>
        <shortName evidence="6">MCS</shortName>
        <shortName evidence="6">MOS</shortName>
        <shortName evidence="6">MoCo sulfurase</shortName>
        <ecNumber evidence="6">2.8.1.9</ecNumber>
    </recommendedName>
    <alternativeName>
        <fullName evidence="6">Molybdenum cofactor sulfurtransferase</fullName>
    </alternativeName>
    <alternativeName>
        <fullName evidence="6">Protein maroon-like</fullName>
        <shortName evidence="6">Ma-l</shortName>
    </alternativeName>
</protein>
<dbReference type="Gene3D" id="3.90.1150.10">
    <property type="entry name" value="Aspartate Aminotransferase, domain 1"/>
    <property type="match status" value="1"/>
</dbReference>
<dbReference type="FunFam" id="3.90.1150.10:FF:000079">
    <property type="entry name" value="Molybdenum cofactor sulfurase"/>
    <property type="match status" value="1"/>
</dbReference>
<dbReference type="FunFam" id="3.40.640.10:FF:000119">
    <property type="entry name" value="Molybdenum cofactor sulfurase"/>
    <property type="match status" value="1"/>
</dbReference>
<dbReference type="GO" id="GO:0006777">
    <property type="term" value="P:Mo-molybdopterin cofactor biosynthetic process"/>
    <property type="evidence" value="ECO:0007669"/>
    <property type="project" value="UniProtKB-UniRule"/>
</dbReference>
<dbReference type="HAMAP" id="MF_03050">
    <property type="entry name" value="MOCOS"/>
    <property type="match status" value="1"/>
</dbReference>
<evidence type="ECO:0000313" key="8">
    <source>
        <dbReference type="EMBL" id="KAH8387142.1"/>
    </source>
</evidence>
<evidence type="ECO:0000256" key="3">
    <source>
        <dbReference type="ARBA" id="ARBA00023150"/>
    </source>
</evidence>
<keyword evidence="2 6" id="KW-0663">Pyridoxal phosphate</keyword>